<feature type="region of interest" description="Disordered" evidence="1">
    <location>
        <begin position="1"/>
        <end position="35"/>
    </location>
</feature>
<evidence type="ECO:0000313" key="2">
    <source>
        <dbReference type="EMBL" id="MBA2852670.1"/>
    </source>
</evidence>
<evidence type="ECO:0000256" key="1">
    <source>
        <dbReference type="SAM" id="MobiDB-lite"/>
    </source>
</evidence>
<accession>A0A7J9NY94</accession>
<feature type="compositionally biased region" description="Basic residues" evidence="1">
    <location>
        <begin position="14"/>
        <end position="29"/>
    </location>
</feature>
<organism evidence="2 3">
    <name type="scientific">Methanococcus maripaludis</name>
    <name type="common">Methanococcus deltae</name>
    <dbReference type="NCBI Taxonomy" id="39152"/>
    <lineage>
        <taxon>Archaea</taxon>
        <taxon>Methanobacteriati</taxon>
        <taxon>Methanobacteriota</taxon>
        <taxon>Methanomada group</taxon>
        <taxon>Methanococci</taxon>
        <taxon>Methanococcales</taxon>
        <taxon>Methanococcaceae</taxon>
        <taxon>Methanococcus</taxon>
    </lineage>
</organism>
<dbReference type="Proteomes" id="UP000522365">
    <property type="component" value="Unassembled WGS sequence"/>
</dbReference>
<proteinExistence type="predicted"/>
<comment type="caution">
    <text evidence="2">The sequence shown here is derived from an EMBL/GenBank/DDBJ whole genome shotgun (WGS) entry which is preliminary data.</text>
</comment>
<dbReference type="EMBL" id="JACDUK010000001">
    <property type="protein sequence ID" value="MBA2852670.1"/>
    <property type="molecule type" value="Genomic_DNA"/>
</dbReference>
<reference evidence="2 3" key="1">
    <citation type="submission" date="2020-07" db="EMBL/GenBank/DDBJ databases">
        <title>Genomic Encyclopedia of Type Strains, Phase IV (KMG-V): Genome sequencing to study the core and pangenomes of soil and plant-associated prokaryotes.</title>
        <authorList>
            <person name="Whitman W."/>
        </authorList>
    </citation>
    <scope>NUCLEOTIDE SEQUENCE [LARGE SCALE GENOMIC DNA]</scope>
    <source>
        <strain evidence="2 3">S1</strain>
    </source>
</reference>
<evidence type="ECO:0000313" key="3">
    <source>
        <dbReference type="Proteomes" id="UP000522365"/>
    </source>
</evidence>
<gene>
    <name evidence="2" type="ORF">HNP89_000607</name>
</gene>
<dbReference type="AlphaFoldDB" id="A0A7J9NY94"/>
<protein>
    <submittedName>
        <fullName evidence="2">Uncharacterized protein</fullName>
    </submittedName>
</protein>
<sequence length="35" mass="3887">MAKTNEGKKIVPVKGHKKKDGTKVKAHRRSTPDSK</sequence>
<name>A0A7J9NY94_METMI</name>